<evidence type="ECO:0000313" key="2">
    <source>
        <dbReference type="EMBL" id="CAA9528053.1"/>
    </source>
</evidence>
<feature type="compositionally biased region" description="Basic and acidic residues" evidence="1">
    <location>
        <begin position="1"/>
        <end position="15"/>
    </location>
</feature>
<feature type="compositionally biased region" description="Low complexity" evidence="1">
    <location>
        <begin position="72"/>
        <end position="90"/>
    </location>
</feature>
<protein>
    <submittedName>
        <fullName evidence="2">Uncharacterized protein</fullName>
    </submittedName>
</protein>
<dbReference type="AlphaFoldDB" id="A0A6J4TQ92"/>
<sequence>EPGPDRRPPTVERHGAGRRVTSRRPRRLVATARCLRRRRGRVHRRRRGGLPARRRDLRRGRRRRDVRRRGVAGHAGLPRDAARLRAAADGPRGRTQRSDARQAGARDPRRARDRRADVVRQRLRAGDPRQAAPRRHHGRRLHGRLVPLAALGSAQSGPPRQDVRHARRARRFL</sequence>
<feature type="non-terminal residue" evidence="2">
    <location>
        <position position="1"/>
    </location>
</feature>
<feature type="compositionally biased region" description="Basic residues" evidence="1">
    <location>
        <begin position="132"/>
        <end position="143"/>
    </location>
</feature>
<feature type="region of interest" description="Disordered" evidence="1">
    <location>
        <begin position="1"/>
        <end position="173"/>
    </location>
</feature>
<gene>
    <name evidence="2" type="ORF">AVDCRST_MAG79-674</name>
</gene>
<accession>A0A6J4TQ92</accession>
<feature type="compositionally biased region" description="Basic residues" evidence="1">
    <location>
        <begin position="16"/>
        <end position="27"/>
    </location>
</feature>
<feature type="non-terminal residue" evidence="2">
    <location>
        <position position="173"/>
    </location>
</feature>
<reference evidence="2" key="1">
    <citation type="submission" date="2020-02" db="EMBL/GenBank/DDBJ databases">
        <authorList>
            <person name="Meier V. D."/>
        </authorList>
    </citation>
    <scope>NUCLEOTIDE SEQUENCE</scope>
    <source>
        <strain evidence="2">AVDCRST_MAG79</strain>
    </source>
</reference>
<feature type="compositionally biased region" description="Basic residues" evidence="1">
    <location>
        <begin position="55"/>
        <end position="71"/>
    </location>
</feature>
<dbReference type="EMBL" id="CADCWC010000130">
    <property type="protein sequence ID" value="CAA9528053.1"/>
    <property type="molecule type" value="Genomic_DNA"/>
</dbReference>
<feature type="compositionally biased region" description="Basic residues" evidence="1">
    <location>
        <begin position="34"/>
        <end position="48"/>
    </location>
</feature>
<organism evidence="2">
    <name type="scientific">uncultured Thermoleophilia bacterium</name>
    <dbReference type="NCBI Taxonomy" id="1497501"/>
    <lineage>
        <taxon>Bacteria</taxon>
        <taxon>Bacillati</taxon>
        <taxon>Actinomycetota</taxon>
        <taxon>Thermoleophilia</taxon>
        <taxon>environmental samples</taxon>
    </lineage>
</organism>
<evidence type="ECO:0000256" key="1">
    <source>
        <dbReference type="SAM" id="MobiDB-lite"/>
    </source>
</evidence>
<name>A0A6J4TQ92_9ACTN</name>
<feature type="compositionally biased region" description="Basic and acidic residues" evidence="1">
    <location>
        <begin position="96"/>
        <end position="127"/>
    </location>
</feature>
<proteinExistence type="predicted"/>